<organism evidence="2 3">
    <name type="scientific">Actinopolyspora righensis</name>
    <dbReference type="NCBI Taxonomy" id="995060"/>
    <lineage>
        <taxon>Bacteria</taxon>
        <taxon>Bacillati</taxon>
        <taxon>Actinomycetota</taxon>
        <taxon>Actinomycetes</taxon>
        <taxon>Actinopolysporales</taxon>
        <taxon>Actinopolysporaceae</taxon>
        <taxon>Actinopolyspora</taxon>
        <taxon>Actinopolyspora alba group</taxon>
    </lineage>
</organism>
<reference evidence="3" key="1">
    <citation type="submission" date="2016-10" db="EMBL/GenBank/DDBJ databases">
        <authorList>
            <person name="Varghese N."/>
            <person name="Submissions S."/>
        </authorList>
    </citation>
    <scope>NUCLEOTIDE SEQUENCE [LARGE SCALE GENOMIC DNA]</scope>
    <source>
        <strain evidence="3">DSM 45501</strain>
    </source>
</reference>
<accession>A0A1I6YDG1</accession>
<evidence type="ECO:0000313" key="2">
    <source>
        <dbReference type="EMBL" id="SFT48371.1"/>
    </source>
</evidence>
<dbReference type="EMBL" id="FPAT01000002">
    <property type="protein sequence ID" value="SFT48371.1"/>
    <property type="molecule type" value="Genomic_DNA"/>
</dbReference>
<protein>
    <submittedName>
        <fullName evidence="2">Predicted thiol-disulfide oxidoreductase YuxK, DCC family</fullName>
    </submittedName>
</protein>
<feature type="region of interest" description="Disordered" evidence="1">
    <location>
        <begin position="118"/>
        <end position="141"/>
    </location>
</feature>
<evidence type="ECO:0000256" key="1">
    <source>
        <dbReference type="SAM" id="MobiDB-lite"/>
    </source>
</evidence>
<proteinExistence type="predicted"/>
<gene>
    <name evidence="2" type="ORF">SAMN04487904_102427</name>
</gene>
<dbReference type="GO" id="GO:0015035">
    <property type="term" value="F:protein-disulfide reductase activity"/>
    <property type="evidence" value="ECO:0007669"/>
    <property type="project" value="InterPro"/>
</dbReference>
<dbReference type="AlphaFoldDB" id="A0A1I6YDG1"/>
<name>A0A1I6YDG1_9ACTN</name>
<evidence type="ECO:0000313" key="3">
    <source>
        <dbReference type="Proteomes" id="UP000199165"/>
    </source>
</evidence>
<dbReference type="Pfam" id="PF04134">
    <property type="entry name" value="DCC1-like"/>
    <property type="match status" value="1"/>
</dbReference>
<keyword evidence="3" id="KW-1185">Reference proteome</keyword>
<sequence>MRDIGVVTELPALIYDGDCGFCTRSVRLADRLPVRVSSVPWQEANLEWLGVPEQRARNEVVFVDEYHRLHGGAAAVATLLRHCRGPWRLAGSVLAAPVIRSVADAIYRLVANNRHRLPGETPACQLPPERRPGKAERDSGR</sequence>
<dbReference type="InterPro" id="IPR007263">
    <property type="entry name" value="DCC1-like"/>
</dbReference>
<dbReference type="Proteomes" id="UP000199165">
    <property type="component" value="Unassembled WGS sequence"/>
</dbReference>
<feature type="compositionally biased region" description="Basic and acidic residues" evidence="1">
    <location>
        <begin position="128"/>
        <end position="141"/>
    </location>
</feature>